<organism evidence="1">
    <name type="scientific">uncultured virus</name>
    <dbReference type="NCBI Taxonomy" id="340016"/>
    <lineage>
        <taxon>Viruses</taxon>
        <taxon>environmental samples</taxon>
    </lineage>
</organism>
<proteinExistence type="predicted"/>
<protein>
    <submittedName>
        <fullName evidence="1">Putative capsid</fullName>
    </submittedName>
</protein>
<sequence length="387" mass="43815">MFSNPRHRRFPAFKKYAPYVKHVGDMAMAEAGRIVAGVVQKEAGKAVKAGSNFVKRKMSMNFGPRRKRRVHPYRPFGKSGYNRGRKVFMSRTGGPPTSTWVKPIRTRFWKGKKSKKMRALYKTMAIPRVWQSVDGQAVTGEHGRQIAFWHRGLDVASAMTLRGCIQASDAAALNHPDDAIYIRNHSRKFEMTNHSNSLITVKIYTFLARHDRLDGLTDNILNIWISGLDAQIGVNSNASWQDIGQEPLRVPTIGNYYKLFKKQEVKMSPGGQHTHYSSENIGKWISYHRLQADNANRGINAGVYGGITTFTLFVMFGQPARPDGSNDDEDVTTTEGALDIIATNRFSYHYLNSRDWLPYGDYYNNLDLDPIALEVVDDVDQNLEHNA</sequence>
<reference evidence="1" key="1">
    <citation type="submission" date="2017-01" db="EMBL/GenBank/DDBJ databases">
        <title>High-throughput sequencing uncovers low homogeneity in the biogeography of single-stranded DNA viruses.</title>
        <authorList>
            <person name="Pearson V.M."/>
            <person name="Rokyta D.R."/>
        </authorList>
    </citation>
    <scope>NUCLEOTIDE SEQUENCE</scope>
</reference>
<dbReference type="EMBL" id="KY487811">
    <property type="protein sequence ID" value="AUM61694.1"/>
    <property type="molecule type" value="Genomic_DNA"/>
</dbReference>
<evidence type="ECO:0000313" key="1">
    <source>
        <dbReference type="EMBL" id="AUM61694.1"/>
    </source>
</evidence>
<accession>A0A2K9LW57</accession>
<name>A0A2K9LW57_9VIRU</name>
<gene>
    <name evidence="1" type="primary">Cap</name>
</gene>